<gene>
    <name evidence="1" type="ORF">L6452_42501</name>
</gene>
<keyword evidence="2" id="KW-1185">Reference proteome</keyword>
<dbReference type="EMBL" id="CM042063">
    <property type="protein sequence ID" value="KAI3667443.1"/>
    <property type="molecule type" value="Genomic_DNA"/>
</dbReference>
<name>A0ACB8XJ75_ARCLA</name>
<sequence>MLLLFKSSHGSRRIYISNAQTAWDHLKSIFQDNKNSRAVNLEHQFSRTQQSNFPNVSAYCQSLKMIANQLANVGSRVTNQRLVLQLVADLSEGYDGVATIIQHSDSVPSFYQARSMLILE</sequence>
<organism evidence="1 2">
    <name type="scientific">Arctium lappa</name>
    <name type="common">Greater burdock</name>
    <name type="synonym">Lappa major</name>
    <dbReference type="NCBI Taxonomy" id="4217"/>
    <lineage>
        <taxon>Eukaryota</taxon>
        <taxon>Viridiplantae</taxon>
        <taxon>Streptophyta</taxon>
        <taxon>Embryophyta</taxon>
        <taxon>Tracheophyta</taxon>
        <taxon>Spermatophyta</taxon>
        <taxon>Magnoliopsida</taxon>
        <taxon>eudicotyledons</taxon>
        <taxon>Gunneridae</taxon>
        <taxon>Pentapetalae</taxon>
        <taxon>asterids</taxon>
        <taxon>campanulids</taxon>
        <taxon>Asterales</taxon>
        <taxon>Asteraceae</taxon>
        <taxon>Carduoideae</taxon>
        <taxon>Cardueae</taxon>
        <taxon>Arctiinae</taxon>
        <taxon>Arctium</taxon>
    </lineage>
</organism>
<reference evidence="1 2" key="2">
    <citation type="journal article" date="2022" name="Mol. Ecol. Resour.">
        <title>The genomes of chicory, endive, great burdock and yacon provide insights into Asteraceae paleo-polyploidization history and plant inulin production.</title>
        <authorList>
            <person name="Fan W."/>
            <person name="Wang S."/>
            <person name="Wang H."/>
            <person name="Wang A."/>
            <person name="Jiang F."/>
            <person name="Liu H."/>
            <person name="Zhao H."/>
            <person name="Xu D."/>
            <person name="Zhang Y."/>
        </authorList>
    </citation>
    <scope>NUCLEOTIDE SEQUENCE [LARGE SCALE GENOMIC DNA]</scope>
    <source>
        <strain evidence="2">cv. Niubang</strain>
    </source>
</reference>
<protein>
    <submittedName>
        <fullName evidence="1">Uncharacterized protein</fullName>
    </submittedName>
</protein>
<accession>A0ACB8XJ75</accession>
<evidence type="ECO:0000313" key="2">
    <source>
        <dbReference type="Proteomes" id="UP001055879"/>
    </source>
</evidence>
<reference evidence="2" key="1">
    <citation type="journal article" date="2022" name="Mol. Ecol. Resour.">
        <title>The genomes of chicory, endive, great burdock and yacon provide insights into Asteraceae palaeo-polyploidization history and plant inulin production.</title>
        <authorList>
            <person name="Fan W."/>
            <person name="Wang S."/>
            <person name="Wang H."/>
            <person name="Wang A."/>
            <person name="Jiang F."/>
            <person name="Liu H."/>
            <person name="Zhao H."/>
            <person name="Xu D."/>
            <person name="Zhang Y."/>
        </authorList>
    </citation>
    <scope>NUCLEOTIDE SEQUENCE [LARGE SCALE GENOMIC DNA]</scope>
    <source>
        <strain evidence="2">cv. Niubang</strain>
    </source>
</reference>
<comment type="caution">
    <text evidence="1">The sequence shown here is derived from an EMBL/GenBank/DDBJ whole genome shotgun (WGS) entry which is preliminary data.</text>
</comment>
<evidence type="ECO:0000313" key="1">
    <source>
        <dbReference type="EMBL" id="KAI3667443.1"/>
    </source>
</evidence>
<proteinExistence type="predicted"/>
<dbReference type="Proteomes" id="UP001055879">
    <property type="component" value="Linkage Group LG17"/>
</dbReference>